<evidence type="ECO:0000259" key="1">
    <source>
        <dbReference type="PROSITE" id="PS50994"/>
    </source>
</evidence>
<dbReference type="AlphaFoldDB" id="A0A7K0KJE2"/>
<dbReference type="EMBL" id="VUNG01000083">
    <property type="protein sequence ID" value="MST86043.1"/>
    <property type="molecule type" value="Genomic_DNA"/>
</dbReference>
<gene>
    <name evidence="2" type="ORF">FYJ73_15460</name>
</gene>
<dbReference type="InterPro" id="IPR036397">
    <property type="entry name" value="RNaseH_sf"/>
</dbReference>
<dbReference type="GO" id="GO:0003676">
    <property type="term" value="F:nucleic acid binding"/>
    <property type="evidence" value="ECO:0007669"/>
    <property type="project" value="InterPro"/>
</dbReference>
<feature type="non-terminal residue" evidence="2">
    <location>
        <position position="1"/>
    </location>
</feature>
<name>A0A7K0KJE2_9BACT</name>
<dbReference type="Gene3D" id="3.30.420.10">
    <property type="entry name" value="Ribonuclease H-like superfamily/Ribonuclease H"/>
    <property type="match status" value="1"/>
</dbReference>
<sequence>LVMFEVAKKTIMPYKTVNNLISFTAMWYKINELSRKNLTQVQIAALLDVNRSTVRRYQMMSEAEFKERVQGIQLQRKHKLDSYRGFITKDLQDAPYLSCAQVKDHLLENFPDMPYVSDRTVYNYVMRVREEEDIPVMSEPVRQMHKLPECEYGEQAQVDYGEKWLRTSSGHRVKVHAFVMVLSRSRYKFVYLQNVPFTAKTTVYAHHLAFKYFGGMPRKILYDQDCKLLSDENYGDYKTTDEMAKFIAEAGFEPVFAMPRDPQTKGKVENAVGYVKNNFLRGRVYQNIELLNEQAIGWLGRTANAKPHAMTRLVPADVFEEERKHLLPYTLSVEEPKADLRAYTVRSDNTILYHSNTYDLPSGTYKGKGTKVLVSKDLDANQLAIYDEDSNTLITRHEISPLKGMHITMEGHATVKQRDMLESEKILHEYLGQWGEDCMLSKFLAELKYDRPRYYAKSVKAMASFLTNYNKDSALALVELYSDQKVYNAAKMEEIAKGLCNRETDSAEPTIKVVPPGLNKQDITPEKRSVKDYEQIIGEGGAE</sequence>
<feature type="domain" description="Integrase catalytic" evidence="1">
    <location>
        <begin position="144"/>
        <end position="323"/>
    </location>
</feature>
<dbReference type="InterPro" id="IPR001584">
    <property type="entry name" value="Integrase_cat-core"/>
</dbReference>
<dbReference type="SUPFAM" id="SSF53098">
    <property type="entry name" value="Ribonuclease H-like"/>
    <property type="match status" value="1"/>
</dbReference>
<protein>
    <submittedName>
        <fullName evidence="2">IS21 family transposase</fullName>
    </submittedName>
</protein>
<dbReference type="PROSITE" id="PS50994">
    <property type="entry name" value="INTEGRASE"/>
    <property type="match status" value="1"/>
</dbReference>
<dbReference type="InterPro" id="IPR012337">
    <property type="entry name" value="RNaseH-like_sf"/>
</dbReference>
<keyword evidence="3" id="KW-1185">Reference proteome</keyword>
<dbReference type="NCBIfam" id="NF033546">
    <property type="entry name" value="transpos_IS21"/>
    <property type="match status" value="1"/>
</dbReference>
<comment type="caution">
    <text evidence="2">The sequence shown here is derived from an EMBL/GenBank/DDBJ whole genome shotgun (WGS) entry which is preliminary data.</text>
</comment>
<accession>A0A7K0KJE2</accession>
<dbReference type="Proteomes" id="UP000438914">
    <property type="component" value="Unassembled WGS sequence"/>
</dbReference>
<dbReference type="PANTHER" id="PTHR35004">
    <property type="entry name" value="TRANSPOSASE RV3428C-RELATED"/>
    <property type="match status" value="1"/>
</dbReference>
<proteinExistence type="predicted"/>
<evidence type="ECO:0000313" key="3">
    <source>
        <dbReference type="Proteomes" id="UP000438914"/>
    </source>
</evidence>
<dbReference type="GO" id="GO:0015074">
    <property type="term" value="P:DNA integration"/>
    <property type="evidence" value="ECO:0007669"/>
    <property type="project" value="InterPro"/>
</dbReference>
<evidence type="ECO:0000313" key="2">
    <source>
        <dbReference type="EMBL" id="MST86043.1"/>
    </source>
</evidence>
<reference evidence="2 3" key="1">
    <citation type="submission" date="2019-08" db="EMBL/GenBank/DDBJ databases">
        <title>In-depth cultivation of the pig gut microbiome towards novel bacterial diversity and tailored functional studies.</title>
        <authorList>
            <person name="Wylensek D."/>
            <person name="Hitch T.C.A."/>
            <person name="Clavel T."/>
        </authorList>
    </citation>
    <scope>NUCLEOTIDE SEQUENCE [LARGE SCALE GENOMIC DNA]</scope>
    <source>
        <strain evidence="2 3">LKV-178-WT-2A</strain>
    </source>
</reference>
<organism evidence="2 3">
    <name type="scientific">Hallella mizrahii</name>
    <dbReference type="NCBI Taxonomy" id="2606637"/>
    <lineage>
        <taxon>Bacteria</taxon>
        <taxon>Pseudomonadati</taxon>
        <taxon>Bacteroidota</taxon>
        <taxon>Bacteroidia</taxon>
        <taxon>Bacteroidales</taxon>
        <taxon>Prevotellaceae</taxon>
        <taxon>Hallella</taxon>
    </lineage>
</organism>